<keyword evidence="3" id="KW-0964">Secreted</keyword>
<keyword evidence="5 12" id="KW-0646">Protease inhibitor</keyword>
<evidence type="ECO:0000259" key="10">
    <source>
        <dbReference type="PROSITE" id="PS50189"/>
    </source>
</evidence>
<dbReference type="SMART" id="SM00206">
    <property type="entry name" value="NTR"/>
    <property type="match status" value="1"/>
</dbReference>
<evidence type="ECO:0000313" key="11">
    <source>
        <dbReference type="Proteomes" id="UP001652625"/>
    </source>
</evidence>
<dbReference type="SUPFAM" id="SSF50242">
    <property type="entry name" value="TIMP-like"/>
    <property type="match status" value="1"/>
</dbReference>
<evidence type="ECO:0000256" key="5">
    <source>
        <dbReference type="ARBA" id="ARBA00022690"/>
    </source>
</evidence>
<keyword evidence="11" id="KW-1185">Reference proteome</keyword>
<evidence type="ECO:0000256" key="2">
    <source>
        <dbReference type="ARBA" id="ARBA00011027"/>
    </source>
</evidence>
<dbReference type="Gene3D" id="3.90.370.10">
    <property type="entry name" value="Tissue inhibitor of metalloproteinase-1. Chain B, domain 1"/>
    <property type="match status" value="1"/>
</dbReference>
<proteinExistence type="inferred from homology"/>
<dbReference type="InterPro" id="IPR001820">
    <property type="entry name" value="TIMP"/>
</dbReference>
<keyword evidence="9" id="KW-0481">Metalloenzyme inhibitor</keyword>
<evidence type="ECO:0000256" key="8">
    <source>
        <dbReference type="ARBA" id="ARBA00023157"/>
    </source>
</evidence>
<dbReference type="InterPro" id="IPR008993">
    <property type="entry name" value="TIMP-like_OB-fold"/>
</dbReference>
<dbReference type="PANTHER" id="PTHR11844">
    <property type="entry name" value="METALLOPROTEASE INHIBITOR"/>
    <property type="match status" value="1"/>
</dbReference>
<feature type="domain" description="NTR" evidence="10">
    <location>
        <begin position="28"/>
        <end position="163"/>
    </location>
</feature>
<comment type="similarity">
    <text evidence="2">Belongs to the protease inhibitor I35 (TIMP) family.</text>
</comment>
<evidence type="ECO:0000256" key="6">
    <source>
        <dbReference type="ARBA" id="ARBA00022723"/>
    </source>
</evidence>
<organism evidence="11 12">
    <name type="scientific">Hydra vulgaris</name>
    <name type="common">Hydra</name>
    <name type="synonym">Hydra attenuata</name>
    <dbReference type="NCBI Taxonomy" id="6087"/>
    <lineage>
        <taxon>Eukaryota</taxon>
        <taxon>Metazoa</taxon>
        <taxon>Cnidaria</taxon>
        <taxon>Hydrozoa</taxon>
        <taxon>Hydroidolina</taxon>
        <taxon>Anthoathecata</taxon>
        <taxon>Aplanulata</taxon>
        <taxon>Hydridae</taxon>
        <taxon>Hydra</taxon>
    </lineage>
</organism>
<keyword evidence="4 12" id="KW-0483">Metalloprotease inhibitor</keyword>
<keyword evidence="7" id="KW-0862">Zinc</keyword>
<evidence type="ECO:0000256" key="1">
    <source>
        <dbReference type="ARBA" id="ARBA00004613"/>
    </source>
</evidence>
<accession>A0ABM4D7P8</accession>
<evidence type="ECO:0000313" key="12">
    <source>
        <dbReference type="RefSeq" id="XP_065670343.1"/>
    </source>
</evidence>
<dbReference type="InterPro" id="IPR030490">
    <property type="entry name" value="TIMP_CS"/>
</dbReference>
<evidence type="ECO:0000256" key="3">
    <source>
        <dbReference type="ARBA" id="ARBA00022525"/>
    </source>
</evidence>
<dbReference type="InterPro" id="IPR027465">
    <property type="entry name" value="TIMP_C"/>
</dbReference>
<evidence type="ECO:0000256" key="9">
    <source>
        <dbReference type="ARBA" id="ARBA00023215"/>
    </source>
</evidence>
<evidence type="ECO:0000256" key="4">
    <source>
        <dbReference type="ARBA" id="ARBA00022608"/>
    </source>
</evidence>
<dbReference type="RefSeq" id="XP_065670343.1">
    <property type="nucleotide sequence ID" value="XM_065814271.1"/>
</dbReference>
<dbReference type="Proteomes" id="UP001652625">
    <property type="component" value="Chromosome 12"/>
</dbReference>
<dbReference type="PROSITE" id="PS00288">
    <property type="entry name" value="TIMP"/>
    <property type="match status" value="1"/>
</dbReference>
<keyword evidence="8" id="KW-1015">Disulfide bond</keyword>
<dbReference type="PROSITE" id="PS50189">
    <property type="entry name" value="NTR"/>
    <property type="match status" value="1"/>
</dbReference>
<dbReference type="Gene3D" id="2.40.50.120">
    <property type="match status" value="1"/>
</dbReference>
<keyword evidence="6" id="KW-0479">Metal-binding</keyword>
<dbReference type="PANTHER" id="PTHR11844:SF33">
    <property type="entry name" value="TISSUE INHIBITOR OF METALLOPROTEINASE"/>
    <property type="match status" value="1"/>
</dbReference>
<dbReference type="GO" id="GO:0030414">
    <property type="term" value="F:peptidase inhibitor activity"/>
    <property type="evidence" value="ECO:0007669"/>
    <property type="project" value="UniProtKB-KW"/>
</dbReference>
<sequence>MIVEKMVLPASGLILILASFNIKVVLGCMCMPIHPQSAFCKSEYIVKARILSNKIIKVNHTDESLLNLGIPLPHHIVYKILINSVLKNAKSSYRFNLQQIHSLHIPAAESICGIQLEIGKLYLLTGQFDHTKLQMTSCDFHLKWHQLTVDMIEGMSGKYDCGCQVATCMDDYCDIENGCKWKVSWDNSFEDCVYKHLSCEKSHRKVCQWIQKSSYKQCLIAEKMFNRIPKVITKN</sequence>
<name>A0ABM4D7P8_HYDVU</name>
<protein>
    <submittedName>
        <fullName evidence="12">Metalloproteinase inhibitor 3 isoform X2</fullName>
    </submittedName>
</protein>
<dbReference type="InterPro" id="IPR001134">
    <property type="entry name" value="Netrin_domain"/>
</dbReference>
<dbReference type="Pfam" id="PF00965">
    <property type="entry name" value="TIMP"/>
    <property type="match status" value="1"/>
</dbReference>
<evidence type="ECO:0000256" key="7">
    <source>
        <dbReference type="ARBA" id="ARBA00022833"/>
    </source>
</evidence>
<comment type="subcellular location">
    <subcellularLocation>
        <location evidence="1">Secreted</location>
    </subcellularLocation>
</comment>
<gene>
    <name evidence="12" type="primary">LOC101241654</name>
</gene>
<reference evidence="12" key="1">
    <citation type="submission" date="2025-08" db="UniProtKB">
        <authorList>
            <consortium name="RefSeq"/>
        </authorList>
    </citation>
    <scope>IDENTIFICATION</scope>
</reference>
<dbReference type="GeneID" id="101241654"/>